<dbReference type="Gene3D" id="3.40.430.10">
    <property type="entry name" value="Dihydrofolate Reductase, subunit A"/>
    <property type="match status" value="2"/>
</dbReference>
<evidence type="ECO:0000313" key="6">
    <source>
        <dbReference type="EMBL" id="CAB5147945.1"/>
    </source>
</evidence>
<evidence type="ECO:0000313" key="5">
    <source>
        <dbReference type="EMBL" id="CAB4971757.1"/>
    </source>
</evidence>
<evidence type="ECO:0000313" key="3">
    <source>
        <dbReference type="EMBL" id="CAB4801220.1"/>
    </source>
</evidence>
<evidence type="ECO:0000313" key="2">
    <source>
        <dbReference type="EMBL" id="CAB4702370.1"/>
    </source>
</evidence>
<protein>
    <submittedName>
        <fullName evidence="3">Unannotated protein</fullName>
    </submittedName>
</protein>
<organism evidence="3">
    <name type="scientific">freshwater metagenome</name>
    <dbReference type="NCBI Taxonomy" id="449393"/>
    <lineage>
        <taxon>unclassified sequences</taxon>
        <taxon>metagenomes</taxon>
        <taxon>ecological metagenomes</taxon>
    </lineage>
</organism>
<evidence type="ECO:0000313" key="4">
    <source>
        <dbReference type="EMBL" id="CAB4922334.1"/>
    </source>
</evidence>
<name>A0A6J6XVG7_9ZZZZ</name>
<accession>A0A6J6XVG7</accession>
<evidence type="ECO:0000259" key="1">
    <source>
        <dbReference type="Pfam" id="PF01872"/>
    </source>
</evidence>
<dbReference type="EMBL" id="CAEZYE010000006">
    <property type="protein sequence ID" value="CAB4702370.1"/>
    <property type="molecule type" value="Genomic_DNA"/>
</dbReference>
<dbReference type="SUPFAM" id="SSF53597">
    <property type="entry name" value="Dihydrofolate reductase-like"/>
    <property type="match status" value="1"/>
</dbReference>
<dbReference type="InterPro" id="IPR024072">
    <property type="entry name" value="DHFR-like_dom_sf"/>
</dbReference>
<dbReference type="GO" id="GO:0009231">
    <property type="term" value="P:riboflavin biosynthetic process"/>
    <property type="evidence" value="ECO:0007669"/>
    <property type="project" value="InterPro"/>
</dbReference>
<dbReference type="AlphaFoldDB" id="A0A6J6XVG7"/>
<dbReference type="EMBL" id="CAFBMU010000006">
    <property type="protein sequence ID" value="CAB4922334.1"/>
    <property type="molecule type" value="Genomic_DNA"/>
</dbReference>
<dbReference type="Pfam" id="PF01872">
    <property type="entry name" value="RibD_C"/>
    <property type="match status" value="1"/>
</dbReference>
<proteinExistence type="predicted"/>
<sequence length="163" mass="17536">MTVAASLVVGLSGSTTKAHTSAGISNADDRSAFLARRRLVDVIIIGGNTARREPYATTPVALVVLSRSPENPVATNPLAHIWNCSPAQAIERARIEFGPKILIEAGVGLLNELLAQKLVDELYVTQTQARDGDNALDWMSMLAQFQVVEKSAVGETNFFHAHN</sequence>
<dbReference type="EMBL" id="CAFBOD010000004">
    <property type="protein sequence ID" value="CAB4971757.1"/>
    <property type="molecule type" value="Genomic_DNA"/>
</dbReference>
<dbReference type="GO" id="GO:0008703">
    <property type="term" value="F:5-amino-6-(5-phosphoribosylamino)uracil reductase activity"/>
    <property type="evidence" value="ECO:0007669"/>
    <property type="project" value="InterPro"/>
</dbReference>
<dbReference type="EMBL" id="CAFBRZ010000019">
    <property type="protein sequence ID" value="CAB5147945.1"/>
    <property type="molecule type" value="Genomic_DNA"/>
</dbReference>
<gene>
    <name evidence="2" type="ORF">UFOPK2655_00218</name>
    <name evidence="3" type="ORF">UFOPK3077_00545</name>
    <name evidence="4" type="ORF">UFOPK3667_00772</name>
    <name evidence="5" type="ORF">UFOPK3903_00495</name>
    <name evidence="6" type="ORF">UFOPK4444_00477</name>
</gene>
<reference evidence="3" key="1">
    <citation type="submission" date="2020-05" db="EMBL/GenBank/DDBJ databases">
        <authorList>
            <person name="Chiriac C."/>
            <person name="Salcher M."/>
            <person name="Ghai R."/>
            <person name="Kavagutti S V."/>
        </authorList>
    </citation>
    <scope>NUCLEOTIDE SEQUENCE</scope>
</reference>
<dbReference type="InterPro" id="IPR002734">
    <property type="entry name" value="RibDG_C"/>
</dbReference>
<dbReference type="EMBL" id="CAFAAS010000004">
    <property type="protein sequence ID" value="CAB4801220.1"/>
    <property type="molecule type" value="Genomic_DNA"/>
</dbReference>
<feature type="domain" description="Bacterial bifunctional deaminase-reductase C-terminal" evidence="1">
    <location>
        <begin position="7"/>
        <end position="125"/>
    </location>
</feature>